<dbReference type="EMBL" id="UYYB01134926">
    <property type="protein sequence ID" value="VDM84971.1"/>
    <property type="molecule type" value="Genomic_DNA"/>
</dbReference>
<organism evidence="1 2">
    <name type="scientific">Strongylus vulgaris</name>
    <name type="common">Blood worm</name>
    <dbReference type="NCBI Taxonomy" id="40348"/>
    <lineage>
        <taxon>Eukaryota</taxon>
        <taxon>Metazoa</taxon>
        <taxon>Ecdysozoa</taxon>
        <taxon>Nematoda</taxon>
        <taxon>Chromadorea</taxon>
        <taxon>Rhabditida</taxon>
        <taxon>Rhabditina</taxon>
        <taxon>Rhabditomorpha</taxon>
        <taxon>Strongyloidea</taxon>
        <taxon>Strongylidae</taxon>
        <taxon>Strongylus</taxon>
    </lineage>
</organism>
<keyword evidence="2" id="KW-1185">Reference proteome</keyword>
<reference evidence="1 2" key="1">
    <citation type="submission" date="2018-11" db="EMBL/GenBank/DDBJ databases">
        <authorList>
            <consortium name="Pathogen Informatics"/>
        </authorList>
    </citation>
    <scope>NUCLEOTIDE SEQUENCE [LARGE SCALE GENOMIC DNA]</scope>
</reference>
<name>A0A3P7JH10_STRVU</name>
<gene>
    <name evidence="1" type="ORF">SVUK_LOCUS19969</name>
</gene>
<dbReference type="AlphaFoldDB" id="A0A3P7JH10"/>
<dbReference type="Proteomes" id="UP000270094">
    <property type="component" value="Unassembled WGS sequence"/>
</dbReference>
<protein>
    <submittedName>
        <fullName evidence="1">Uncharacterized protein</fullName>
    </submittedName>
</protein>
<accession>A0A3P7JH10</accession>
<proteinExistence type="predicted"/>
<evidence type="ECO:0000313" key="2">
    <source>
        <dbReference type="Proteomes" id="UP000270094"/>
    </source>
</evidence>
<evidence type="ECO:0000313" key="1">
    <source>
        <dbReference type="EMBL" id="VDM84971.1"/>
    </source>
</evidence>
<sequence length="40" mass="4823">MLCKKLLIMRKFWKKRKLKLPRELLIPKIFHQSNKSSLAG</sequence>